<evidence type="ECO:0000313" key="3">
    <source>
        <dbReference type="EMBL" id="MBA1835203.1"/>
    </source>
</evidence>
<organism evidence="3 4">
    <name type="scientific">Corynebacterium wankanglinii</name>
    <dbReference type="NCBI Taxonomy" id="2735136"/>
    <lineage>
        <taxon>Bacteria</taxon>
        <taxon>Bacillati</taxon>
        <taxon>Actinomycetota</taxon>
        <taxon>Actinomycetes</taxon>
        <taxon>Mycobacteriales</taxon>
        <taxon>Corynebacteriaceae</taxon>
        <taxon>Corynebacterium</taxon>
    </lineage>
</organism>
<feature type="compositionally biased region" description="Basic and acidic residues" evidence="1">
    <location>
        <begin position="10"/>
        <end position="19"/>
    </location>
</feature>
<accession>A0A838CKD2</accession>
<protein>
    <recommendedName>
        <fullName evidence="2">Long Rib domain-containing protein</fullName>
    </recommendedName>
</protein>
<feature type="region of interest" description="Disordered" evidence="1">
    <location>
        <begin position="1"/>
        <end position="42"/>
    </location>
</feature>
<sequence>MTKASPAIPFKDKDGKDTTAPEGTEFTPGENAPEGVTVDPDTGEVTVKVPEDAKPGDEITVPVELRLALPRRSKPAAR</sequence>
<dbReference type="NCBIfam" id="NF038186">
    <property type="entry name" value="YPDG_rpt"/>
    <property type="match status" value="1"/>
</dbReference>
<gene>
    <name evidence="3" type="ORF">HMC16_05625</name>
</gene>
<evidence type="ECO:0000259" key="2">
    <source>
        <dbReference type="Pfam" id="PF18957"/>
    </source>
</evidence>
<dbReference type="Proteomes" id="UP000581408">
    <property type="component" value="Unassembled WGS sequence"/>
</dbReference>
<reference evidence="3 4" key="1">
    <citation type="submission" date="2020-05" db="EMBL/GenBank/DDBJ databases">
        <title>Descriptions of Corynebacterium xxxx sp. nov., Corynebacterium yyyy sp. nov. and Corynebacterium zzzz sp. nov.</title>
        <authorList>
            <person name="Zhang G."/>
        </authorList>
    </citation>
    <scope>NUCLEOTIDE SEQUENCE [LARGE SCALE GENOMIC DNA]</scope>
    <source>
        <strain evidence="4">zg-915</strain>
    </source>
</reference>
<dbReference type="AlphaFoldDB" id="A0A838CKD2"/>
<comment type="caution">
    <text evidence="3">The sequence shown here is derived from an EMBL/GenBank/DDBJ whole genome shotgun (WGS) entry which is preliminary data.</text>
</comment>
<dbReference type="EMBL" id="JABFEE010000004">
    <property type="protein sequence ID" value="MBA1835203.1"/>
    <property type="molecule type" value="Genomic_DNA"/>
</dbReference>
<dbReference type="InterPro" id="IPR044055">
    <property type="entry name" value="RibLong"/>
</dbReference>
<dbReference type="Pfam" id="PF18957">
    <property type="entry name" value="RibLong"/>
    <property type="match status" value="1"/>
</dbReference>
<evidence type="ECO:0000256" key="1">
    <source>
        <dbReference type="SAM" id="MobiDB-lite"/>
    </source>
</evidence>
<name>A0A838CKD2_9CORY</name>
<feature type="domain" description="Long Rib" evidence="2">
    <location>
        <begin position="13"/>
        <end position="65"/>
    </location>
</feature>
<evidence type="ECO:0000313" key="4">
    <source>
        <dbReference type="Proteomes" id="UP000581408"/>
    </source>
</evidence>
<proteinExistence type="predicted"/>
<dbReference type="RefSeq" id="WP_181194586.1">
    <property type="nucleotide sequence ID" value="NZ_JABFEE010000004.1"/>
</dbReference>